<dbReference type="PANTHER" id="PTHR34814">
    <property type="entry name" value="NITROSOGUANIDINE RESISTANCE PROTEIN SNG1"/>
    <property type="match status" value="1"/>
</dbReference>
<feature type="compositionally biased region" description="Polar residues" evidence="1">
    <location>
        <begin position="87"/>
        <end position="122"/>
    </location>
</feature>
<feature type="transmembrane region" description="Helical" evidence="2">
    <location>
        <begin position="434"/>
        <end position="452"/>
    </location>
</feature>
<dbReference type="Proteomes" id="UP000736672">
    <property type="component" value="Unassembled WGS sequence"/>
</dbReference>
<keyword evidence="2" id="KW-0472">Membrane</keyword>
<feature type="domain" description="DUF3533" evidence="3">
    <location>
        <begin position="141"/>
        <end position="502"/>
    </location>
</feature>
<evidence type="ECO:0000259" key="3">
    <source>
        <dbReference type="Pfam" id="PF12051"/>
    </source>
</evidence>
<comment type="caution">
    <text evidence="4">The sequence shown here is derived from an EMBL/GenBank/DDBJ whole genome shotgun (WGS) entry which is preliminary data.</text>
</comment>
<name>A0A9P9K9R5_FUSSL</name>
<feature type="transmembrane region" description="Helical" evidence="2">
    <location>
        <begin position="404"/>
        <end position="422"/>
    </location>
</feature>
<dbReference type="InterPro" id="IPR022703">
    <property type="entry name" value="DUF3533"/>
</dbReference>
<feature type="transmembrane region" description="Helical" evidence="2">
    <location>
        <begin position="132"/>
        <end position="156"/>
    </location>
</feature>
<dbReference type="PANTHER" id="PTHR34814:SF2">
    <property type="entry name" value="DUF3533 DOMAIN-CONTAINING PROTEIN"/>
    <property type="match status" value="1"/>
</dbReference>
<dbReference type="GO" id="GO:0016020">
    <property type="term" value="C:membrane"/>
    <property type="evidence" value="ECO:0007669"/>
    <property type="project" value="TreeGrafter"/>
</dbReference>
<feature type="transmembrane region" description="Helical" evidence="2">
    <location>
        <begin position="472"/>
        <end position="500"/>
    </location>
</feature>
<evidence type="ECO:0000313" key="4">
    <source>
        <dbReference type="EMBL" id="KAH7253333.1"/>
    </source>
</evidence>
<dbReference type="InterPro" id="IPR053001">
    <property type="entry name" value="MNNG_permease-like"/>
</dbReference>
<feature type="region of interest" description="Disordered" evidence="1">
    <location>
        <begin position="48"/>
        <end position="122"/>
    </location>
</feature>
<feature type="region of interest" description="Disordered" evidence="1">
    <location>
        <begin position="554"/>
        <end position="597"/>
    </location>
</feature>
<sequence length="597" mass="66093">MPKAGLSLVAGRHTTQLKGLSLIEARADFRRPKRRTIHAAAEIYNQHGGRRHGDYNPDAVQGRTADLSPDPLHMNSSPPLEDGWITRVNNPSRNKSSSTCNSQTETTMTIIPPRSTNREPASSSAWAGKLKAYIIPVIMTGLLIQLLFLGNMSYLFGSMFKSTSRLHNLKILAVDYDNGDIGRSISGAYGALQAKHFPTVKFAKSSDYPTPESLRDAVCNHGYWGAVYTHSGASDRLLSTIEGDNTTAYNPNDAVTYIYNSAYYPSAFMSLKGSLQSLVAAASKFYPLSNPDVLKGANLTSPASVSALLNPFTATEWDIMPTNQGARMLLNTVSMVMPIIMQFFFQMGLNGITGGAKMLAGQSKRDVYVFRLCTGKIFTFVSSLGMAGYIWAFREDWGVTAGQFVETWMCIWFYMEINYLTIDSVVGTLIPMQFFAFFLLTWIITNIASVVYPFELTPGFYHWSWALPSHNAYLLLVGIWSGCRANIGTTLPILFSWWLVTHVTSAWSVRKRCLLAEAEAHQNEQAQHDKFVRFSTEQSEQFVLNQISSRAANGRTSSDRDLEANRLAVGESLPNGSESRTIISTPADRDEGKAGRE</sequence>
<dbReference type="AlphaFoldDB" id="A0A9P9K9R5"/>
<dbReference type="OrthoDB" id="2140105at2759"/>
<keyword evidence="2" id="KW-0812">Transmembrane</keyword>
<evidence type="ECO:0000313" key="5">
    <source>
        <dbReference type="Proteomes" id="UP000736672"/>
    </source>
</evidence>
<dbReference type="Pfam" id="PF12051">
    <property type="entry name" value="DUF3533"/>
    <property type="match status" value="1"/>
</dbReference>
<feature type="compositionally biased region" description="Polar residues" evidence="1">
    <location>
        <begin position="574"/>
        <end position="584"/>
    </location>
</feature>
<protein>
    <recommendedName>
        <fullName evidence="3">DUF3533 domain-containing protein</fullName>
    </recommendedName>
</protein>
<feature type="transmembrane region" description="Helical" evidence="2">
    <location>
        <begin position="368"/>
        <end position="392"/>
    </location>
</feature>
<reference evidence="4" key="1">
    <citation type="journal article" date="2021" name="Nat. Commun.">
        <title>Genetic determinants of endophytism in the Arabidopsis root mycobiome.</title>
        <authorList>
            <person name="Mesny F."/>
            <person name="Miyauchi S."/>
            <person name="Thiergart T."/>
            <person name="Pickel B."/>
            <person name="Atanasova L."/>
            <person name="Karlsson M."/>
            <person name="Huettel B."/>
            <person name="Barry K.W."/>
            <person name="Haridas S."/>
            <person name="Chen C."/>
            <person name="Bauer D."/>
            <person name="Andreopoulos W."/>
            <person name="Pangilinan J."/>
            <person name="LaButti K."/>
            <person name="Riley R."/>
            <person name="Lipzen A."/>
            <person name="Clum A."/>
            <person name="Drula E."/>
            <person name="Henrissat B."/>
            <person name="Kohler A."/>
            <person name="Grigoriev I.V."/>
            <person name="Martin F.M."/>
            <person name="Hacquard S."/>
        </authorList>
    </citation>
    <scope>NUCLEOTIDE SEQUENCE</scope>
    <source>
        <strain evidence="4">FSSC 5 MPI-SDFR-AT-0091</strain>
    </source>
</reference>
<keyword evidence="2" id="KW-1133">Transmembrane helix</keyword>
<keyword evidence="5" id="KW-1185">Reference proteome</keyword>
<evidence type="ECO:0000256" key="1">
    <source>
        <dbReference type="SAM" id="MobiDB-lite"/>
    </source>
</evidence>
<feature type="compositionally biased region" description="Basic and acidic residues" evidence="1">
    <location>
        <begin position="587"/>
        <end position="597"/>
    </location>
</feature>
<proteinExistence type="predicted"/>
<organism evidence="4 5">
    <name type="scientific">Fusarium solani</name>
    <name type="common">Filamentous fungus</name>
    <dbReference type="NCBI Taxonomy" id="169388"/>
    <lineage>
        <taxon>Eukaryota</taxon>
        <taxon>Fungi</taxon>
        <taxon>Dikarya</taxon>
        <taxon>Ascomycota</taxon>
        <taxon>Pezizomycotina</taxon>
        <taxon>Sordariomycetes</taxon>
        <taxon>Hypocreomycetidae</taxon>
        <taxon>Hypocreales</taxon>
        <taxon>Nectriaceae</taxon>
        <taxon>Fusarium</taxon>
        <taxon>Fusarium solani species complex</taxon>
    </lineage>
</organism>
<evidence type="ECO:0000256" key="2">
    <source>
        <dbReference type="SAM" id="Phobius"/>
    </source>
</evidence>
<gene>
    <name evidence="4" type="ORF">B0J15DRAFT_526645</name>
</gene>
<dbReference type="EMBL" id="JAGTJS010000011">
    <property type="protein sequence ID" value="KAH7253333.1"/>
    <property type="molecule type" value="Genomic_DNA"/>
</dbReference>
<accession>A0A9P9K9R5</accession>